<dbReference type="PANTHER" id="PTHR48449">
    <property type="entry name" value="DUF1985 DOMAIN-CONTAINING PROTEIN"/>
    <property type="match status" value="1"/>
</dbReference>
<proteinExistence type="predicted"/>
<dbReference type="AlphaFoldDB" id="A0AAD9TKQ6"/>
<evidence type="ECO:0000313" key="1">
    <source>
        <dbReference type="EMBL" id="KAK2637897.1"/>
    </source>
</evidence>
<accession>A0AAD9TKQ6</accession>
<keyword evidence="2" id="KW-1185">Reference proteome</keyword>
<protein>
    <submittedName>
        <fullName evidence="1">Uncharacterized protein</fullName>
    </submittedName>
</protein>
<comment type="caution">
    <text evidence="1">The sequence shown here is derived from an EMBL/GenBank/DDBJ whole genome shotgun (WGS) entry which is preliminary data.</text>
</comment>
<dbReference type="Proteomes" id="UP001280121">
    <property type="component" value="Unassembled WGS sequence"/>
</dbReference>
<dbReference type="EMBL" id="JANJYI010000008">
    <property type="protein sequence ID" value="KAK2637897.1"/>
    <property type="molecule type" value="Genomic_DNA"/>
</dbReference>
<sequence>MMKRLMELLKTLEEEWYKVKVIRHNKFGTIGRIEDVFNRVPEEFVVEDRHRLMASCFGHFMTMHRPMKFSGGVIYQLLLWELHHNGPEDEMRFMLGTHKVRFSKVELRLIIGLRFRVVPDTA</sequence>
<dbReference type="PANTHER" id="PTHR48449:SF1">
    <property type="entry name" value="DUF1985 DOMAIN-CONTAINING PROTEIN"/>
    <property type="match status" value="1"/>
</dbReference>
<gene>
    <name evidence="1" type="ORF">Ddye_025692</name>
</gene>
<name>A0AAD9TKQ6_9ROSI</name>
<organism evidence="1 2">
    <name type="scientific">Dipteronia dyeriana</name>
    <dbReference type="NCBI Taxonomy" id="168575"/>
    <lineage>
        <taxon>Eukaryota</taxon>
        <taxon>Viridiplantae</taxon>
        <taxon>Streptophyta</taxon>
        <taxon>Embryophyta</taxon>
        <taxon>Tracheophyta</taxon>
        <taxon>Spermatophyta</taxon>
        <taxon>Magnoliopsida</taxon>
        <taxon>eudicotyledons</taxon>
        <taxon>Gunneridae</taxon>
        <taxon>Pentapetalae</taxon>
        <taxon>rosids</taxon>
        <taxon>malvids</taxon>
        <taxon>Sapindales</taxon>
        <taxon>Sapindaceae</taxon>
        <taxon>Hippocastanoideae</taxon>
        <taxon>Acereae</taxon>
        <taxon>Dipteronia</taxon>
    </lineage>
</organism>
<evidence type="ECO:0000313" key="2">
    <source>
        <dbReference type="Proteomes" id="UP001280121"/>
    </source>
</evidence>
<reference evidence="1" key="1">
    <citation type="journal article" date="2023" name="Plant J.">
        <title>Genome sequences and population genomics provide insights into the demographic history, inbreeding, and mutation load of two 'living fossil' tree species of Dipteronia.</title>
        <authorList>
            <person name="Feng Y."/>
            <person name="Comes H.P."/>
            <person name="Chen J."/>
            <person name="Zhu S."/>
            <person name="Lu R."/>
            <person name="Zhang X."/>
            <person name="Li P."/>
            <person name="Qiu J."/>
            <person name="Olsen K.M."/>
            <person name="Qiu Y."/>
        </authorList>
    </citation>
    <scope>NUCLEOTIDE SEQUENCE</scope>
    <source>
        <strain evidence="1">KIB01</strain>
    </source>
</reference>